<sequence>MSVEVATGGAVLSPEVANEVTIHQGLGVDEKELDGDEPAEEEGDEGNAFNACDDGTEKETVRDDLDSGEHAAKEDSDLQDEEEDQDAENTEDSESMTEKKWEEDSTTTSEPEQGHNLELEKQPKTETMDEESKSMQAKEKGNREPEKETEMEKVGAMPLKQHSIAFDQDMVTKHFSLEPQMEVHFTDLEQAKVVVPESDQPLSDREVVVLNKNIVQGKFEETSNALGSIDKHKESPRLNGIFEVIPFATTKSKEIVVDPEAALCDHVVQNEFWNSPITIKDDESSKRCGLLETVPCVFATGNYKMDPDGITETPSITLKRDSSLEVEKLCTYPSPFVAEEPSLRERIAVGSTEELTCSTRIQSGASSLQNEEGDVDVLEDYGTYWMCMCMLRLMTRGFQSWKDLQIKTMRDQKSLSCKRKFMMGTKGKGLVGNFRSIMLNHTK</sequence>
<reference evidence="2" key="1">
    <citation type="submission" date="2024-02" db="EMBL/GenBank/DDBJ databases">
        <authorList>
            <consortium name="ELIXIR-Norway"/>
            <consortium name="Elixir Norway"/>
        </authorList>
    </citation>
    <scope>NUCLEOTIDE SEQUENCE</scope>
</reference>
<feature type="compositionally biased region" description="Basic and acidic residues" evidence="1">
    <location>
        <begin position="55"/>
        <end position="76"/>
    </location>
</feature>
<proteinExistence type="predicted"/>
<feature type="region of interest" description="Disordered" evidence="1">
    <location>
        <begin position="1"/>
        <end position="153"/>
    </location>
</feature>
<evidence type="ECO:0000313" key="3">
    <source>
        <dbReference type="Proteomes" id="UP001497512"/>
    </source>
</evidence>
<dbReference type="EMBL" id="OZ019910">
    <property type="protein sequence ID" value="CAK9211602.1"/>
    <property type="molecule type" value="Genomic_DNA"/>
</dbReference>
<feature type="compositionally biased region" description="Basic and acidic residues" evidence="1">
    <location>
        <begin position="112"/>
        <end position="153"/>
    </location>
</feature>
<evidence type="ECO:0000256" key="1">
    <source>
        <dbReference type="SAM" id="MobiDB-lite"/>
    </source>
</evidence>
<name>A0ABP0U6R9_9BRYO</name>
<evidence type="ECO:0000313" key="2">
    <source>
        <dbReference type="EMBL" id="CAK9211602.1"/>
    </source>
</evidence>
<keyword evidence="3" id="KW-1185">Reference proteome</keyword>
<accession>A0ABP0U6R9</accession>
<feature type="compositionally biased region" description="Acidic residues" evidence="1">
    <location>
        <begin position="31"/>
        <end position="45"/>
    </location>
</feature>
<gene>
    <name evidence="2" type="ORF">CSSPTR1EN2_LOCUS10832</name>
</gene>
<dbReference type="Proteomes" id="UP001497512">
    <property type="component" value="Chromosome 18"/>
</dbReference>
<protein>
    <submittedName>
        <fullName evidence="2">Uncharacterized protein</fullName>
    </submittedName>
</protein>
<feature type="compositionally biased region" description="Acidic residues" evidence="1">
    <location>
        <begin position="77"/>
        <end position="95"/>
    </location>
</feature>
<organism evidence="2 3">
    <name type="scientific">Sphagnum troendelagicum</name>
    <dbReference type="NCBI Taxonomy" id="128251"/>
    <lineage>
        <taxon>Eukaryota</taxon>
        <taxon>Viridiplantae</taxon>
        <taxon>Streptophyta</taxon>
        <taxon>Embryophyta</taxon>
        <taxon>Bryophyta</taxon>
        <taxon>Sphagnophytina</taxon>
        <taxon>Sphagnopsida</taxon>
        <taxon>Sphagnales</taxon>
        <taxon>Sphagnaceae</taxon>
        <taxon>Sphagnum</taxon>
    </lineage>
</organism>